<feature type="domain" description="Bacterial Ig-like" evidence="1">
    <location>
        <begin position="54"/>
        <end position="149"/>
    </location>
</feature>
<name>A0A437RLA5_9BURK</name>
<evidence type="ECO:0000259" key="1">
    <source>
        <dbReference type="Pfam" id="PF19078"/>
    </source>
</evidence>
<evidence type="ECO:0000313" key="2">
    <source>
        <dbReference type="EMBL" id="RVU47580.1"/>
    </source>
</evidence>
<dbReference type="Proteomes" id="UP000285575">
    <property type="component" value="Unassembled WGS sequence"/>
</dbReference>
<dbReference type="RefSeq" id="WP_128228041.1">
    <property type="nucleotide sequence ID" value="NZ_SACR01000002.1"/>
</dbReference>
<dbReference type="OrthoDB" id="5381604at2"/>
<dbReference type="AlphaFoldDB" id="A0A437RLA5"/>
<proteinExistence type="predicted"/>
<accession>A0A437RLA5</accession>
<dbReference type="Gene3D" id="2.60.120.260">
    <property type="entry name" value="Galactose-binding domain-like"/>
    <property type="match status" value="1"/>
</dbReference>
<dbReference type="InterPro" id="IPR044048">
    <property type="entry name" value="Big_12"/>
</dbReference>
<organism evidence="2 3">
    <name type="scientific">Rubrivivax rivuli</name>
    <dbReference type="NCBI Taxonomy" id="1862385"/>
    <lineage>
        <taxon>Bacteria</taxon>
        <taxon>Pseudomonadati</taxon>
        <taxon>Pseudomonadota</taxon>
        <taxon>Betaproteobacteria</taxon>
        <taxon>Burkholderiales</taxon>
        <taxon>Sphaerotilaceae</taxon>
        <taxon>Rubrivivax</taxon>
    </lineage>
</organism>
<sequence length="756" mass="75620">MNTAQRPRSLSAGQPARQPRHLMSATALAAALLLAACGGGDGEAPPQLATGTADTAGPVITITDSVAETNATGDVTFTFNFNEDVGTSFTVDDVTVAGGTKGAFVRVSGTRATLVVVPTPDAVGTINLSIAAGRVSDAVGNTNAVVSSLQAYNTVIPIVETRIVGFSEATPPVLAGFGGAEDATITADPTDASNRVAKVVKSPTAELWAGTTVSICPSSAIVRLPFSSTLTTVTARVWAPAAGIPVRLKVEDAADGTKSAETEALTTVAAGWQTLLFNFANPAAGTAALNLANTYNKASIFFNFGKTGAAGGGGTFYFDDLAFRGSSFTVACPSAGGGGTATTTSITMDEATAPTLTGFGGAEDSAIVADPTNAANKVARVIKSGTAELWAGTTISNLANQAIAPIGFTATNRTITARVWSPTAGTPVRLKVENATDPSKSVETEATTTVAAGWQTLSFNFANQAAGTAALNLATTYNKLSVFFNFGTTGAAAGGARTYYVDDIVYPAPAAAGGGGGGSTGPVTFSSGFGATTTVQGGAYGGYSGSSVDGFNCGAPAQCGSGGSFTPAVAAADSGFFYFYQTPTAVTSLYAGIFVQAPGLTTGLSGTGDTPGVSIAGKTSMSFTFGQNPEWFNGPAKNFGVILTLGKYYNVGSASAPAACNIKLLAAVTPTAQAATRYTLQLADFTLIQTCNVAGLTPASALALGPLSQVDFQAVGSGNPLPPNNGKLVGANMSVSTGSPAVFPTTLVVNGAITFE</sequence>
<dbReference type="Pfam" id="PF19078">
    <property type="entry name" value="Big_12"/>
    <property type="match status" value="1"/>
</dbReference>
<evidence type="ECO:0000313" key="3">
    <source>
        <dbReference type="Proteomes" id="UP000285575"/>
    </source>
</evidence>
<reference evidence="2 3" key="1">
    <citation type="submission" date="2019-01" db="EMBL/GenBank/DDBJ databases">
        <authorList>
            <person name="Chen W.-M."/>
        </authorList>
    </citation>
    <scope>NUCLEOTIDE SEQUENCE [LARGE SCALE GENOMIC DNA]</scope>
    <source>
        <strain evidence="2 3">KYPY4</strain>
    </source>
</reference>
<comment type="caution">
    <text evidence="2">The sequence shown here is derived from an EMBL/GenBank/DDBJ whole genome shotgun (WGS) entry which is preliminary data.</text>
</comment>
<keyword evidence="3" id="KW-1185">Reference proteome</keyword>
<dbReference type="EMBL" id="SACR01000002">
    <property type="protein sequence ID" value="RVU47580.1"/>
    <property type="molecule type" value="Genomic_DNA"/>
</dbReference>
<gene>
    <name evidence="2" type="ORF">EOE66_07550</name>
</gene>
<protein>
    <recommendedName>
        <fullName evidence="1">Bacterial Ig-like domain-containing protein</fullName>
    </recommendedName>
</protein>